<proteinExistence type="predicted"/>
<dbReference type="AlphaFoldDB" id="A0A974WHR5"/>
<dbReference type="InterPro" id="IPR011042">
    <property type="entry name" value="6-blade_b-propeller_TolB-like"/>
</dbReference>
<reference evidence="1" key="1">
    <citation type="submission" date="2021-02" db="EMBL/GenBank/DDBJ databases">
        <title>Fulvivirga sp. S481 isolated from sea water.</title>
        <authorList>
            <person name="Bae S.S."/>
            <person name="Baek K."/>
        </authorList>
    </citation>
    <scope>NUCLEOTIDE SEQUENCE</scope>
    <source>
        <strain evidence="1">S481</strain>
    </source>
</reference>
<keyword evidence="2" id="KW-1185">Reference proteome</keyword>
<name>A0A974WHR5_9BACT</name>
<dbReference type="Proteomes" id="UP000662783">
    <property type="component" value="Chromosome"/>
</dbReference>
<organism evidence="1 2">
    <name type="scientific">Fulvivirga lutea</name>
    <dbReference type="NCBI Taxonomy" id="2810512"/>
    <lineage>
        <taxon>Bacteria</taxon>
        <taxon>Pseudomonadati</taxon>
        <taxon>Bacteroidota</taxon>
        <taxon>Cytophagia</taxon>
        <taxon>Cytophagales</taxon>
        <taxon>Fulvivirgaceae</taxon>
        <taxon>Fulvivirga</taxon>
    </lineage>
</organism>
<evidence type="ECO:0000313" key="1">
    <source>
        <dbReference type="EMBL" id="QSE97958.1"/>
    </source>
</evidence>
<accession>A0A974WHR5</accession>
<dbReference type="CDD" id="cd15482">
    <property type="entry name" value="Sialidase_non-viral"/>
    <property type="match status" value="1"/>
</dbReference>
<dbReference type="EMBL" id="CP070608">
    <property type="protein sequence ID" value="QSE97958.1"/>
    <property type="molecule type" value="Genomic_DNA"/>
</dbReference>
<gene>
    <name evidence="1" type="ORF">JR347_02425</name>
</gene>
<dbReference type="RefSeq" id="WP_205722466.1">
    <property type="nucleotide sequence ID" value="NZ_CP070608.1"/>
</dbReference>
<dbReference type="InterPro" id="IPR011659">
    <property type="entry name" value="WD40"/>
</dbReference>
<dbReference type="Gene3D" id="2.120.10.30">
    <property type="entry name" value="TolB, C-terminal domain"/>
    <property type="match status" value="1"/>
</dbReference>
<dbReference type="Pfam" id="PF07676">
    <property type="entry name" value="PD40"/>
    <property type="match status" value="3"/>
</dbReference>
<sequence length="569" mass="63637">MKLVNIILSFGLILFGFFTTVGQEQLRKLPPNINQPSVNLYAPVVSGDGETLVYLSDYTDDGSLSMNFTTRKTISSWNEPTEVSKVVNRPTLNYQGGYCLSFDGQLLIFTSRKSGLGGFELWYSERQGNNWGAPVNFGRPINSASNEGTPSLSPDGEKLYFMRCDGMTELKGARGCQIYVSTKKYGKWQEPEPLPATINTGNSQNPKILADGETLIFSSDQMGGKGGLDLFMSKNQGGTWTKPVPMDFMNTPQDDQFISIPSKGRYAFAAQNTGKDHQLVEVLLPDEFKPKKVMRIEGIVTDKSSGERVNAKLVAFNVDLRDRIWNDNIGENGEFALVLNEGNTYDLSVLHPNASYQYYSKIYDLETVGRRDKERLKIELVPLTKGLEFQSDIFFKDASSEIDDRSTYELRRLSDMIRRNESINLEIILHQTNYKEDSVMSSDDLTEVIVDSTYIEKVVAIPVSSDVSNSDVDSLLTVLNEPDSLHTPVKNDSIGSISKPQTKIVKELVINKTYHNDRTKAQGESIKAYFVEKGADESAIKIKTKKSKRSDEPEEGEQDVKVTIKILSL</sequence>
<dbReference type="SUPFAM" id="SSF82171">
    <property type="entry name" value="DPP6 N-terminal domain-like"/>
    <property type="match status" value="1"/>
</dbReference>
<protein>
    <submittedName>
        <fullName evidence="1">PD40 domain-containing protein</fullName>
    </submittedName>
</protein>
<dbReference type="KEGG" id="fuv:JR347_02425"/>
<evidence type="ECO:0000313" key="2">
    <source>
        <dbReference type="Proteomes" id="UP000662783"/>
    </source>
</evidence>